<dbReference type="InterPro" id="IPR017907">
    <property type="entry name" value="Znf_RING_CS"/>
</dbReference>
<dbReference type="InterPro" id="IPR039739">
    <property type="entry name" value="MAG2/RNF10"/>
</dbReference>
<evidence type="ECO:0000256" key="7">
    <source>
        <dbReference type="ARBA" id="ARBA00035131"/>
    </source>
</evidence>
<keyword evidence="5 9" id="KW-0863">Zinc-finger</keyword>
<dbReference type="PANTHER" id="PTHR12983:SF9">
    <property type="entry name" value="E3 UBIQUITIN-PROTEIN LIGASE RNF10"/>
    <property type="match status" value="1"/>
</dbReference>
<dbReference type="InParanoid" id="E2AKV5"/>
<evidence type="ECO:0000256" key="6">
    <source>
        <dbReference type="ARBA" id="ARBA00022833"/>
    </source>
</evidence>
<comment type="similarity">
    <text evidence="2">Belongs to the RNF10 family.</text>
</comment>
<keyword evidence="6" id="KW-0862">Zinc</keyword>
<feature type="compositionally biased region" description="Low complexity" evidence="11">
    <location>
        <begin position="573"/>
        <end position="586"/>
    </location>
</feature>
<evidence type="ECO:0000256" key="1">
    <source>
        <dbReference type="ARBA" id="ARBA00004496"/>
    </source>
</evidence>
<dbReference type="Proteomes" id="UP000000311">
    <property type="component" value="Unassembled WGS sequence"/>
</dbReference>
<accession>E2AKV5</accession>
<evidence type="ECO:0000313" key="14">
    <source>
        <dbReference type="Proteomes" id="UP000000311"/>
    </source>
</evidence>
<dbReference type="GO" id="GO:0005737">
    <property type="term" value="C:cytoplasm"/>
    <property type="evidence" value="ECO:0007669"/>
    <property type="project" value="UniProtKB-SubCell"/>
</dbReference>
<dbReference type="AlphaFoldDB" id="E2AKV5"/>
<keyword evidence="3" id="KW-0963">Cytoplasm</keyword>
<name>E2AKV5_CAMFO</name>
<dbReference type="Pfam" id="PF00097">
    <property type="entry name" value="zf-C3HC4"/>
    <property type="match status" value="1"/>
</dbReference>
<evidence type="ECO:0000256" key="5">
    <source>
        <dbReference type="ARBA" id="ARBA00022771"/>
    </source>
</evidence>
<dbReference type="InterPro" id="IPR013083">
    <property type="entry name" value="Znf_RING/FYVE/PHD"/>
</dbReference>
<feature type="region of interest" description="Disordered" evidence="11">
    <location>
        <begin position="1"/>
        <end position="24"/>
    </location>
</feature>
<dbReference type="OMA" id="PRWKKCP"/>
<feature type="compositionally biased region" description="Basic and acidic residues" evidence="11">
    <location>
        <begin position="589"/>
        <end position="599"/>
    </location>
</feature>
<feature type="compositionally biased region" description="Basic and acidic residues" evidence="11">
    <location>
        <begin position="684"/>
        <end position="699"/>
    </location>
</feature>
<dbReference type="SMART" id="SM00184">
    <property type="entry name" value="RING"/>
    <property type="match status" value="1"/>
</dbReference>
<evidence type="ECO:0000313" key="13">
    <source>
        <dbReference type="EMBL" id="EFN65944.1"/>
    </source>
</evidence>
<dbReference type="Gene3D" id="3.30.40.10">
    <property type="entry name" value="Zinc/RING finger domain, C3HC4 (zinc finger)"/>
    <property type="match status" value="1"/>
</dbReference>
<reference evidence="13 14" key="1">
    <citation type="journal article" date="2010" name="Science">
        <title>Genomic comparison of the ants Camponotus floridanus and Harpegnathos saltator.</title>
        <authorList>
            <person name="Bonasio R."/>
            <person name="Zhang G."/>
            <person name="Ye C."/>
            <person name="Mutti N.S."/>
            <person name="Fang X."/>
            <person name="Qin N."/>
            <person name="Donahue G."/>
            <person name="Yang P."/>
            <person name="Li Q."/>
            <person name="Li C."/>
            <person name="Zhang P."/>
            <person name="Huang Z."/>
            <person name="Berger S.L."/>
            <person name="Reinberg D."/>
            <person name="Wang J."/>
            <person name="Liebig J."/>
        </authorList>
    </citation>
    <scope>NUCLEOTIDE SEQUENCE [LARGE SCALE GENOMIC DNA]</scope>
    <source>
        <strain evidence="14">C129</strain>
    </source>
</reference>
<dbReference type="PANTHER" id="PTHR12983">
    <property type="entry name" value="RING FINGER 10 FAMILY MEMBER"/>
    <property type="match status" value="1"/>
</dbReference>
<keyword evidence="14" id="KW-1185">Reference proteome</keyword>
<dbReference type="OrthoDB" id="10064108at2759"/>
<comment type="subcellular location">
    <subcellularLocation>
        <location evidence="1">Cytoplasm</location>
    </subcellularLocation>
</comment>
<dbReference type="STRING" id="104421.E2AKV5"/>
<protein>
    <recommendedName>
        <fullName evidence="7">E3 ubiquitin-protein ligase RNF10</fullName>
    </recommendedName>
    <alternativeName>
        <fullName evidence="8">RING finger protein 10</fullName>
    </alternativeName>
</protein>
<feature type="coiled-coil region" evidence="10">
    <location>
        <begin position="506"/>
        <end position="535"/>
    </location>
</feature>
<dbReference type="GO" id="GO:0005634">
    <property type="term" value="C:nucleus"/>
    <property type="evidence" value="ECO:0007669"/>
    <property type="project" value="UniProtKB-ARBA"/>
</dbReference>
<dbReference type="GO" id="GO:0045944">
    <property type="term" value="P:positive regulation of transcription by RNA polymerase II"/>
    <property type="evidence" value="ECO:0007669"/>
    <property type="project" value="TreeGrafter"/>
</dbReference>
<evidence type="ECO:0000256" key="4">
    <source>
        <dbReference type="ARBA" id="ARBA00022723"/>
    </source>
</evidence>
<feature type="compositionally biased region" description="Basic and acidic residues" evidence="11">
    <location>
        <begin position="77"/>
        <end position="87"/>
    </location>
</feature>
<dbReference type="EMBL" id="GL440413">
    <property type="protein sequence ID" value="EFN65944.1"/>
    <property type="molecule type" value="Genomic_DNA"/>
</dbReference>
<proteinExistence type="inferred from homology"/>
<evidence type="ECO:0000256" key="10">
    <source>
        <dbReference type="SAM" id="Coils"/>
    </source>
</evidence>
<evidence type="ECO:0000256" key="3">
    <source>
        <dbReference type="ARBA" id="ARBA00022490"/>
    </source>
</evidence>
<organism evidence="14">
    <name type="scientific">Camponotus floridanus</name>
    <name type="common">Florida carpenter ant</name>
    <dbReference type="NCBI Taxonomy" id="104421"/>
    <lineage>
        <taxon>Eukaryota</taxon>
        <taxon>Metazoa</taxon>
        <taxon>Ecdysozoa</taxon>
        <taxon>Arthropoda</taxon>
        <taxon>Hexapoda</taxon>
        <taxon>Insecta</taxon>
        <taxon>Pterygota</taxon>
        <taxon>Neoptera</taxon>
        <taxon>Endopterygota</taxon>
        <taxon>Hymenoptera</taxon>
        <taxon>Apocrita</taxon>
        <taxon>Aculeata</taxon>
        <taxon>Formicoidea</taxon>
        <taxon>Formicidae</taxon>
        <taxon>Formicinae</taxon>
        <taxon>Camponotus</taxon>
    </lineage>
</organism>
<feature type="region of interest" description="Disordered" evidence="11">
    <location>
        <begin position="46"/>
        <end position="87"/>
    </location>
</feature>
<dbReference type="GO" id="GO:0008270">
    <property type="term" value="F:zinc ion binding"/>
    <property type="evidence" value="ECO:0007669"/>
    <property type="project" value="UniProtKB-KW"/>
</dbReference>
<evidence type="ECO:0000256" key="9">
    <source>
        <dbReference type="PROSITE-ProRule" id="PRU00175"/>
    </source>
</evidence>
<dbReference type="PROSITE" id="PS50089">
    <property type="entry name" value="ZF_RING_2"/>
    <property type="match status" value="1"/>
</dbReference>
<dbReference type="InterPro" id="IPR001841">
    <property type="entry name" value="Znf_RING"/>
</dbReference>
<keyword evidence="4" id="KW-0479">Metal-binding</keyword>
<evidence type="ECO:0000259" key="12">
    <source>
        <dbReference type="PROSITE" id="PS50089"/>
    </source>
</evidence>
<dbReference type="GO" id="GO:0000976">
    <property type="term" value="F:transcription cis-regulatory region binding"/>
    <property type="evidence" value="ECO:0007669"/>
    <property type="project" value="TreeGrafter"/>
</dbReference>
<dbReference type="FunCoup" id="E2AKV5">
    <property type="interactions" value="454"/>
</dbReference>
<sequence length="727" mass="82169">MDVRTKLAPTPAGGSATDARNQVTPLSDVNNELYLGTLRKREPIGAGNFAKNEQPRYNVQKAKDPVKRQRPKGQHHGGAEKNSKVVENKLPECDSGLVQGRKTNGNYLLNFHHYARNKTRDAQSRDVGRHSCNKDRLLPPVQRHKYNKEQFIQASCQFVVTANGDYSSYLTNADMLVDWKLIEQIKLHNSENLSCPICLDAPVAGKMTRCGHVYCWPCILRYLRYCQETGNYKCPICDEYLHKNDLKSVIEITRHTYNLGDTISLRLMRREKNSLFATPVEPMIHPPTTFLSVSNNATNQIYSKLLIASAKDIMDIIERERSELELERRNNPDMAFDIEQALNELLKRKEKLKDAESKDTLSVENIKKDTTEETPQGHEINANTCCKEDTTSLVKQSSTDSVSSDSQSVSNSNSKFLYFYQAEDGQHMYLGRLNVSMLKEQYGSLEFCPPVITGKLLEKQASICTELLRQNLRYLCHLPLTCLFESVEIELKPPLVSEEVLCNFHVELNLRQKNRKEKEREEKKREKKIIEVENKLIGIYPIPNIDIESHQHFPQLQAELQLSNEHVLSLSESATSSIASSPPLSAFDEIPKQETDHPSHGQTRTFADITKKLPSTMPIKTYNKSTNAWPSVKSRKSNREGTTSSNKDEEEASPKLVTKTHKPANAWSVKSKMYSATGTSSSNEDEKKLDASEQAKDDGGIAGKKKKKKKNKGTVLLTTGMTSGYSL</sequence>
<gene>
    <name evidence="13" type="ORF">EAG_08136</name>
</gene>
<feature type="region of interest" description="Disordered" evidence="11">
    <location>
        <begin position="573"/>
        <end position="711"/>
    </location>
</feature>
<dbReference type="InterPro" id="IPR018957">
    <property type="entry name" value="Znf_C3HC4_RING-type"/>
</dbReference>
<evidence type="ECO:0000256" key="8">
    <source>
        <dbReference type="ARBA" id="ARBA00035390"/>
    </source>
</evidence>
<dbReference type="CDD" id="cd16536">
    <property type="entry name" value="RING-HC_RNF10"/>
    <property type="match status" value="1"/>
</dbReference>
<dbReference type="SUPFAM" id="SSF57850">
    <property type="entry name" value="RING/U-box"/>
    <property type="match status" value="1"/>
</dbReference>
<keyword evidence="10" id="KW-0175">Coiled coil</keyword>
<dbReference type="PROSITE" id="PS00518">
    <property type="entry name" value="ZF_RING_1"/>
    <property type="match status" value="1"/>
</dbReference>
<feature type="coiled-coil region" evidence="10">
    <location>
        <begin position="307"/>
        <end position="358"/>
    </location>
</feature>
<feature type="domain" description="RING-type" evidence="12">
    <location>
        <begin position="195"/>
        <end position="238"/>
    </location>
</feature>
<evidence type="ECO:0000256" key="2">
    <source>
        <dbReference type="ARBA" id="ARBA00008117"/>
    </source>
</evidence>
<evidence type="ECO:0000256" key="11">
    <source>
        <dbReference type="SAM" id="MobiDB-lite"/>
    </source>
</evidence>